<accession>A0A179UYZ8</accession>
<evidence type="ECO:0000313" key="2">
    <source>
        <dbReference type="Proteomes" id="UP000002038"/>
    </source>
</evidence>
<sequence>MKVFEDVIVRVGSRLLCYVGGKGLAGGKTFLRLQRQKKKVNPRCQQSTMPVGDWQKTRLAPKIWDGPTLLLEIGPLLLLSSKQGKHEFHVGARPIKLDISTCQHRE</sequence>
<dbReference type="Proteomes" id="UP000002038">
    <property type="component" value="Unassembled WGS sequence"/>
</dbReference>
<reference evidence="2" key="1">
    <citation type="journal article" date="2015" name="PLoS Genet.">
        <title>The dynamic genome and transcriptome of the human fungal pathogen Blastomyces and close relative Emmonsia.</title>
        <authorList>
            <person name="Munoz J.F."/>
            <person name="Gauthier G.M."/>
            <person name="Desjardins C.A."/>
            <person name="Gallo J.E."/>
            <person name="Holder J."/>
            <person name="Sullivan T.D."/>
            <person name="Marty A.J."/>
            <person name="Carmen J.C."/>
            <person name="Chen Z."/>
            <person name="Ding L."/>
            <person name="Gujja S."/>
            <person name="Magrini V."/>
            <person name="Misas E."/>
            <person name="Mitreva M."/>
            <person name="Priest M."/>
            <person name="Saif S."/>
            <person name="Whiston E.A."/>
            <person name="Young S."/>
            <person name="Zeng Q."/>
            <person name="Goldman W.E."/>
            <person name="Mardis E.R."/>
            <person name="Taylor J.W."/>
            <person name="McEwen J.G."/>
            <person name="Clay O.K."/>
            <person name="Klein B.S."/>
            <person name="Cuomo C.A."/>
        </authorList>
    </citation>
    <scope>NUCLEOTIDE SEQUENCE [LARGE SCALE GENOMIC DNA]</scope>
    <source>
        <strain evidence="2">SLH14081</strain>
    </source>
</reference>
<dbReference type="VEuPathDB" id="FungiDB:BDBG_17662"/>
<organism evidence="1 2">
    <name type="scientific">Blastomyces gilchristii (strain SLH14081)</name>
    <name type="common">Blastomyces dermatitidis</name>
    <dbReference type="NCBI Taxonomy" id="559298"/>
    <lineage>
        <taxon>Eukaryota</taxon>
        <taxon>Fungi</taxon>
        <taxon>Dikarya</taxon>
        <taxon>Ascomycota</taxon>
        <taxon>Pezizomycotina</taxon>
        <taxon>Eurotiomycetes</taxon>
        <taxon>Eurotiomycetidae</taxon>
        <taxon>Onygenales</taxon>
        <taxon>Ajellomycetaceae</taxon>
        <taxon>Blastomyces</taxon>
    </lineage>
</organism>
<dbReference type="GeneID" id="42529285"/>
<protein>
    <submittedName>
        <fullName evidence="1">Uncharacterized protein</fullName>
    </submittedName>
</protein>
<keyword evidence="2" id="KW-1185">Reference proteome</keyword>
<dbReference type="EMBL" id="GG657467">
    <property type="protein sequence ID" value="OAT12358.1"/>
    <property type="molecule type" value="Genomic_DNA"/>
</dbReference>
<dbReference type="AlphaFoldDB" id="A0A179UYZ8"/>
<dbReference type="RefSeq" id="XP_031580341.1">
    <property type="nucleotide sequence ID" value="XM_031725332.1"/>
</dbReference>
<evidence type="ECO:0000313" key="1">
    <source>
        <dbReference type="EMBL" id="OAT12358.1"/>
    </source>
</evidence>
<name>A0A179UYZ8_BLAGS</name>
<dbReference type="KEGG" id="bgh:BDBG_17662"/>
<gene>
    <name evidence="1" type="ORF">BDBG_17662</name>
</gene>
<proteinExistence type="predicted"/>